<dbReference type="InterPro" id="IPR000014">
    <property type="entry name" value="PAS"/>
</dbReference>
<organism evidence="7 8">
    <name type="scientific">Dongia sedimenti</name>
    <dbReference type="NCBI Taxonomy" id="3064282"/>
    <lineage>
        <taxon>Bacteria</taxon>
        <taxon>Pseudomonadati</taxon>
        <taxon>Pseudomonadota</taxon>
        <taxon>Alphaproteobacteria</taxon>
        <taxon>Rhodospirillales</taxon>
        <taxon>Dongiaceae</taxon>
        <taxon>Dongia</taxon>
    </lineage>
</organism>
<dbReference type="InterPro" id="IPR035965">
    <property type="entry name" value="PAS-like_dom_sf"/>
</dbReference>
<dbReference type="InterPro" id="IPR012337">
    <property type="entry name" value="RNaseH-like_sf"/>
</dbReference>
<feature type="domain" description="PAS" evidence="5">
    <location>
        <begin position="130"/>
        <end position="196"/>
    </location>
</feature>
<dbReference type="Gene3D" id="3.30.420.10">
    <property type="entry name" value="Ribonuclease H-like superfamily/Ribonuclease H"/>
    <property type="match status" value="1"/>
</dbReference>
<dbReference type="PANTHER" id="PTHR30231:SF4">
    <property type="entry name" value="PROTEIN NEN2"/>
    <property type="match status" value="1"/>
</dbReference>
<evidence type="ECO:0000256" key="4">
    <source>
        <dbReference type="SAM" id="Phobius"/>
    </source>
</evidence>
<keyword evidence="8" id="KW-1185">Reference proteome</keyword>
<dbReference type="InterPro" id="IPR013520">
    <property type="entry name" value="Ribonucl_H"/>
</dbReference>
<dbReference type="SMART" id="SM00479">
    <property type="entry name" value="EXOIII"/>
    <property type="match status" value="1"/>
</dbReference>
<keyword evidence="4" id="KW-0472">Membrane</keyword>
<dbReference type="Pfam" id="PF00929">
    <property type="entry name" value="RNase_T"/>
    <property type="match status" value="1"/>
</dbReference>
<keyword evidence="4" id="KW-0812">Transmembrane</keyword>
<keyword evidence="4" id="KW-1133">Transmembrane helix</keyword>
<dbReference type="CDD" id="cd00130">
    <property type="entry name" value="PAS"/>
    <property type="match status" value="1"/>
</dbReference>
<dbReference type="PANTHER" id="PTHR30231">
    <property type="entry name" value="DNA POLYMERASE III SUBUNIT EPSILON"/>
    <property type="match status" value="1"/>
</dbReference>
<feature type="transmembrane region" description="Helical" evidence="4">
    <location>
        <begin position="52"/>
        <end position="74"/>
    </location>
</feature>
<dbReference type="GO" id="GO:0004527">
    <property type="term" value="F:exonuclease activity"/>
    <property type="evidence" value="ECO:0007669"/>
    <property type="project" value="UniProtKB-KW"/>
</dbReference>
<accession>A0ABU0YMH0</accession>
<feature type="domain" description="Exonuclease" evidence="6">
    <location>
        <begin position="261"/>
        <end position="429"/>
    </location>
</feature>
<evidence type="ECO:0000256" key="3">
    <source>
        <dbReference type="ARBA" id="ARBA00022839"/>
    </source>
</evidence>
<gene>
    <name evidence="7" type="ORF">Q8A70_14545</name>
</gene>
<dbReference type="SMART" id="SM00091">
    <property type="entry name" value="PAS"/>
    <property type="match status" value="1"/>
</dbReference>
<name>A0ABU0YMH0_9PROT</name>
<dbReference type="EMBL" id="JAUYVI010000004">
    <property type="protein sequence ID" value="MDQ7248901.1"/>
    <property type="molecule type" value="Genomic_DNA"/>
</dbReference>
<dbReference type="Gene3D" id="3.30.450.20">
    <property type="entry name" value="PAS domain"/>
    <property type="match status" value="1"/>
</dbReference>
<protein>
    <submittedName>
        <fullName evidence="7">Exonuclease domain-containing protein</fullName>
    </submittedName>
</protein>
<dbReference type="SUPFAM" id="SSF53098">
    <property type="entry name" value="Ribonuclease H-like"/>
    <property type="match status" value="1"/>
</dbReference>
<feature type="transmembrane region" description="Helical" evidence="4">
    <location>
        <begin position="21"/>
        <end position="40"/>
    </location>
</feature>
<dbReference type="CDD" id="cd06127">
    <property type="entry name" value="DEDDh"/>
    <property type="match status" value="1"/>
</dbReference>
<evidence type="ECO:0000313" key="8">
    <source>
        <dbReference type="Proteomes" id="UP001230156"/>
    </source>
</evidence>
<evidence type="ECO:0000259" key="5">
    <source>
        <dbReference type="SMART" id="SM00091"/>
    </source>
</evidence>
<comment type="caution">
    <text evidence="7">The sequence shown here is derived from an EMBL/GenBank/DDBJ whole genome shotgun (WGS) entry which is preliminary data.</text>
</comment>
<keyword evidence="2" id="KW-0378">Hydrolase</keyword>
<dbReference type="Proteomes" id="UP001230156">
    <property type="component" value="Unassembled WGS sequence"/>
</dbReference>
<reference evidence="8" key="1">
    <citation type="submission" date="2023-08" db="EMBL/GenBank/DDBJ databases">
        <title>Rhodospirillaceae gen. nov., a novel taxon isolated from the Yangtze River Yuezi River estuary sludge.</title>
        <authorList>
            <person name="Ruan L."/>
        </authorList>
    </citation>
    <scope>NUCLEOTIDE SEQUENCE [LARGE SCALE GENOMIC DNA]</scope>
    <source>
        <strain evidence="8">R-7</strain>
    </source>
</reference>
<sequence length="460" mass="48416">MSNRPGLNWGDAAKVLDRSKRGLMVAVLLLSLGIMVALAAEGLDWQDIGARHAVLLAACLLWLCVSAILIVSIARIHARLERLRGHVALAASDTPLPPVARQAPDSIDRLHLAVADLIGRRRIAQAERDRRLEQILGAIPDPVLVVTPEGLISLVNAAGRALFDACASMVGTSVYDLVTSTALAAAMDEARRRGTAVDCRLETPGGDRLSASVSAFPDAGGAVIRFAAGQGVLGTVEHDLDLHDRLPGTRVTAETPLAELPALVLDTETTGLDPARDRIVSLGAVRLQGAQLLRSQVLDLLINPGRQIPAVSTAVHGISDLMVLPAPPFAEVAPKITAALRGIAMIGHHTVFDLAVLRQASTSAGIDWQDPPWLDTALLYSALHPEARDFDLDAVAEALGVAVHGRHTALGDALATAALYLRLLPLLEARGIVTLGQAIAFQMTGRKAAQARRVDGTAGS</sequence>
<evidence type="ECO:0000313" key="7">
    <source>
        <dbReference type="EMBL" id="MDQ7248901.1"/>
    </source>
</evidence>
<dbReference type="InterPro" id="IPR036397">
    <property type="entry name" value="RNaseH_sf"/>
</dbReference>
<evidence type="ECO:0000259" key="6">
    <source>
        <dbReference type="SMART" id="SM00479"/>
    </source>
</evidence>
<evidence type="ECO:0000256" key="2">
    <source>
        <dbReference type="ARBA" id="ARBA00022801"/>
    </source>
</evidence>
<evidence type="ECO:0000256" key="1">
    <source>
        <dbReference type="ARBA" id="ARBA00022722"/>
    </source>
</evidence>
<proteinExistence type="predicted"/>
<keyword evidence="1" id="KW-0540">Nuclease</keyword>
<keyword evidence="3 7" id="KW-0269">Exonuclease</keyword>
<dbReference type="SUPFAM" id="SSF55785">
    <property type="entry name" value="PYP-like sensor domain (PAS domain)"/>
    <property type="match status" value="1"/>
</dbReference>
<dbReference type="RefSeq" id="WP_379956382.1">
    <property type="nucleotide sequence ID" value="NZ_JAUYVI010000004.1"/>
</dbReference>